<organism evidence="1 2">
    <name type="scientific">Phaseolus coccineus</name>
    <name type="common">Scarlet runner bean</name>
    <name type="synonym">Phaseolus multiflorus</name>
    <dbReference type="NCBI Taxonomy" id="3886"/>
    <lineage>
        <taxon>Eukaryota</taxon>
        <taxon>Viridiplantae</taxon>
        <taxon>Streptophyta</taxon>
        <taxon>Embryophyta</taxon>
        <taxon>Tracheophyta</taxon>
        <taxon>Spermatophyta</taxon>
        <taxon>Magnoliopsida</taxon>
        <taxon>eudicotyledons</taxon>
        <taxon>Gunneridae</taxon>
        <taxon>Pentapetalae</taxon>
        <taxon>rosids</taxon>
        <taxon>fabids</taxon>
        <taxon>Fabales</taxon>
        <taxon>Fabaceae</taxon>
        <taxon>Papilionoideae</taxon>
        <taxon>50 kb inversion clade</taxon>
        <taxon>NPAAA clade</taxon>
        <taxon>indigoferoid/millettioid clade</taxon>
        <taxon>Phaseoleae</taxon>
        <taxon>Phaseolus</taxon>
    </lineage>
</organism>
<reference evidence="1 2" key="1">
    <citation type="submission" date="2024-01" db="EMBL/GenBank/DDBJ databases">
        <title>The genomes of 5 underutilized Papilionoideae crops provide insights into root nodulation and disease resistanc.</title>
        <authorList>
            <person name="Jiang F."/>
        </authorList>
    </citation>
    <scope>NUCLEOTIDE SEQUENCE [LARGE SCALE GENOMIC DNA]</scope>
    <source>
        <strain evidence="1">JINMINGXINNONG_FW02</strain>
        <tissue evidence="1">Leaves</tissue>
    </source>
</reference>
<dbReference type="AlphaFoldDB" id="A0AAN9RJV2"/>
<dbReference type="EMBL" id="JAYMYR010000004">
    <property type="protein sequence ID" value="KAK7368838.1"/>
    <property type="molecule type" value="Genomic_DNA"/>
</dbReference>
<protein>
    <submittedName>
        <fullName evidence="1">Uncharacterized protein</fullName>
    </submittedName>
</protein>
<accession>A0AAN9RJV2</accession>
<name>A0AAN9RJV2_PHACN</name>
<comment type="caution">
    <text evidence="1">The sequence shown here is derived from an EMBL/GenBank/DDBJ whole genome shotgun (WGS) entry which is preliminary data.</text>
</comment>
<sequence length="124" mass="13960">MVQTWLLKTTNRMGPCRLHETTATPAVPKSNFQIFISVHVLQVLKLWKLKQRKRMVCSDFELRVWMMNGALAGRHLMQETGPVLLPLSSSNIPHHSLPLSFTCDLLPFLPQCSPPPPSSTTTTP</sequence>
<evidence type="ECO:0000313" key="2">
    <source>
        <dbReference type="Proteomes" id="UP001374584"/>
    </source>
</evidence>
<proteinExistence type="predicted"/>
<evidence type="ECO:0000313" key="1">
    <source>
        <dbReference type="EMBL" id="KAK7368838.1"/>
    </source>
</evidence>
<dbReference type="Proteomes" id="UP001374584">
    <property type="component" value="Unassembled WGS sequence"/>
</dbReference>
<gene>
    <name evidence="1" type="ORF">VNO80_10869</name>
</gene>
<keyword evidence="2" id="KW-1185">Reference proteome</keyword>